<sequence>MVSSGMYLCEISTEAPFFYTVSSHGALTVIATGLTGEPNIRGLRGLYMEGDMVEANCTSPPSNPVTNITWYMNDKQVSHRKVRQ</sequence>
<feature type="domain" description="Ig-like" evidence="1">
    <location>
        <begin position="38"/>
        <end position="84"/>
    </location>
</feature>
<accession>A0A067QJ90</accession>
<dbReference type="AlphaFoldDB" id="A0A067QJ90"/>
<dbReference type="PANTHER" id="PTHR21261:SF15">
    <property type="entry name" value="BEATEN PATH IIIA, ISOFORM D-RELATED"/>
    <property type="match status" value="1"/>
</dbReference>
<dbReference type="SUPFAM" id="SSF48726">
    <property type="entry name" value="Immunoglobulin"/>
    <property type="match status" value="1"/>
</dbReference>
<keyword evidence="3" id="KW-1185">Reference proteome</keyword>
<evidence type="ECO:0000259" key="1">
    <source>
        <dbReference type="PROSITE" id="PS50835"/>
    </source>
</evidence>
<dbReference type="PANTHER" id="PTHR21261">
    <property type="entry name" value="BEAT PROTEIN"/>
    <property type="match status" value="1"/>
</dbReference>
<dbReference type="Gene3D" id="2.60.40.10">
    <property type="entry name" value="Immunoglobulins"/>
    <property type="match status" value="1"/>
</dbReference>
<organism evidence="2 3">
    <name type="scientific">Zootermopsis nevadensis</name>
    <name type="common">Dampwood termite</name>
    <dbReference type="NCBI Taxonomy" id="136037"/>
    <lineage>
        <taxon>Eukaryota</taxon>
        <taxon>Metazoa</taxon>
        <taxon>Ecdysozoa</taxon>
        <taxon>Arthropoda</taxon>
        <taxon>Hexapoda</taxon>
        <taxon>Insecta</taxon>
        <taxon>Pterygota</taxon>
        <taxon>Neoptera</taxon>
        <taxon>Polyneoptera</taxon>
        <taxon>Dictyoptera</taxon>
        <taxon>Blattodea</taxon>
        <taxon>Blattoidea</taxon>
        <taxon>Termitoidae</taxon>
        <taxon>Termopsidae</taxon>
        <taxon>Zootermopsis</taxon>
    </lineage>
</organism>
<evidence type="ECO:0000313" key="3">
    <source>
        <dbReference type="Proteomes" id="UP000027135"/>
    </source>
</evidence>
<name>A0A067QJ90_ZOONE</name>
<dbReference type="Proteomes" id="UP000027135">
    <property type="component" value="Unassembled WGS sequence"/>
</dbReference>
<dbReference type="InterPro" id="IPR013783">
    <property type="entry name" value="Ig-like_fold"/>
</dbReference>
<dbReference type="InterPro" id="IPR007110">
    <property type="entry name" value="Ig-like_dom"/>
</dbReference>
<proteinExistence type="predicted"/>
<gene>
    <name evidence="2" type="ORF">L798_02461</name>
</gene>
<evidence type="ECO:0000313" key="2">
    <source>
        <dbReference type="EMBL" id="KDR07631.1"/>
    </source>
</evidence>
<protein>
    <recommendedName>
        <fullName evidence="1">Ig-like domain-containing protein</fullName>
    </recommendedName>
</protein>
<dbReference type="STRING" id="136037.A0A067QJ90"/>
<dbReference type="InParanoid" id="A0A067QJ90"/>
<dbReference type="EMBL" id="KK853436">
    <property type="protein sequence ID" value="KDR07631.1"/>
    <property type="molecule type" value="Genomic_DNA"/>
</dbReference>
<dbReference type="InterPro" id="IPR036179">
    <property type="entry name" value="Ig-like_dom_sf"/>
</dbReference>
<dbReference type="PROSITE" id="PS50835">
    <property type="entry name" value="IG_LIKE"/>
    <property type="match status" value="1"/>
</dbReference>
<reference evidence="2 3" key="1">
    <citation type="journal article" date="2014" name="Nat. Commun.">
        <title>Molecular traces of alternative social organization in a termite genome.</title>
        <authorList>
            <person name="Terrapon N."/>
            <person name="Li C."/>
            <person name="Robertson H.M."/>
            <person name="Ji L."/>
            <person name="Meng X."/>
            <person name="Booth W."/>
            <person name="Chen Z."/>
            <person name="Childers C.P."/>
            <person name="Glastad K.M."/>
            <person name="Gokhale K."/>
            <person name="Gowin J."/>
            <person name="Gronenberg W."/>
            <person name="Hermansen R.A."/>
            <person name="Hu H."/>
            <person name="Hunt B.G."/>
            <person name="Huylmans A.K."/>
            <person name="Khalil S.M."/>
            <person name="Mitchell R.D."/>
            <person name="Munoz-Torres M.C."/>
            <person name="Mustard J.A."/>
            <person name="Pan H."/>
            <person name="Reese J.T."/>
            <person name="Scharf M.E."/>
            <person name="Sun F."/>
            <person name="Vogel H."/>
            <person name="Xiao J."/>
            <person name="Yang W."/>
            <person name="Yang Z."/>
            <person name="Yang Z."/>
            <person name="Zhou J."/>
            <person name="Zhu J."/>
            <person name="Brent C.S."/>
            <person name="Elsik C.G."/>
            <person name="Goodisman M.A."/>
            <person name="Liberles D.A."/>
            <person name="Roe R.M."/>
            <person name="Vargo E.L."/>
            <person name="Vilcinskas A."/>
            <person name="Wang J."/>
            <person name="Bornberg-Bauer E."/>
            <person name="Korb J."/>
            <person name="Zhang G."/>
            <person name="Liebig J."/>
        </authorList>
    </citation>
    <scope>NUCLEOTIDE SEQUENCE [LARGE SCALE GENOMIC DNA]</scope>
    <source>
        <tissue evidence="2">Whole organism</tissue>
    </source>
</reference>